<keyword evidence="1" id="KW-1133">Transmembrane helix</keyword>
<reference evidence="3" key="1">
    <citation type="submission" date="2015-08" db="EMBL/GenBank/DDBJ databases">
        <title>Genome sequencing project for genomic taxonomy and phylogenomics of Bacillus-like bacteria.</title>
        <authorList>
            <person name="Liu B."/>
            <person name="Wang J."/>
            <person name="Zhu Y."/>
            <person name="Liu G."/>
            <person name="Chen Q."/>
            <person name="Chen Z."/>
            <person name="Lan J."/>
            <person name="Che J."/>
            <person name="Ge C."/>
            <person name="Shi H."/>
            <person name="Pan Z."/>
            <person name="Liu X."/>
        </authorList>
    </citation>
    <scope>NUCLEOTIDE SEQUENCE [LARGE SCALE GENOMIC DNA]</scope>
    <source>
        <strain evidence="3">FJAT-4402</strain>
    </source>
</reference>
<keyword evidence="1" id="KW-0812">Transmembrane</keyword>
<keyword evidence="1" id="KW-0472">Membrane</keyword>
<dbReference type="AlphaFoldDB" id="A0A0M4FR24"/>
<evidence type="ECO:0000313" key="3">
    <source>
        <dbReference type="Proteomes" id="UP000067625"/>
    </source>
</evidence>
<evidence type="ECO:0000256" key="1">
    <source>
        <dbReference type="SAM" id="Phobius"/>
    </source>
</evidence>
<dbReference type="OrthoDB" id="2856959at2"/>
<feature type="transmembrane region" description="Helical" evidence="1">
    <location>
        <begin position="80"/>
        <end position="99"/>
    </location>
</feature>
<dbReference type="RefSeq" id="WP_053603512.1">
    <property type="nucleotide sequence ID" value="NZ_CP012600.1"/>
</dbReference>
<evidence type="ECO:0000313" key="2">
    <source>
        <dbReference type="EMBL" id="ALC81747.1"/>
    </source>
</evidence>
<name>A0A0M4FR24_9BACI</name>
<feature type="transmembrane region" description="Helical" evidence="1">
    <location>
        <begin position="15"/>
        <end position="33"/>
    </location>
</feature>
<sequence>MNNLLDKLDLTSKGLWFPIVVTILLFITVLIVPKKHITWREVYITFGILGFATWLSDTLVARVFDLIHLGNPKEAGIGDILSYTFIPTSLGVLFFNFFTKKNKWKLTIFFTVLSLLVDIGMQLSGYMAYNGWNLIYSIIFYLFAFRFLLPFHIRLIRGN</sequence>
<gene>
    <name evidence="2" type="ORF">AM592_09100</name>
</gene>
<feature type="transmembrane region" description="Helical" evidence="1">
    <location>
        <begin position="42"/>
        <end position="60"/>
    </location>
</feature>
<accession>A0A0M4FR24</accession>
<proteinExistence type="predicted"/>
<feature type="transmembrane region" description="Helical" evidence="1">
    <location>
        <begin position="106"/>
        <end position="128"/>
    </location>
</feature>
<dbReference type="EMBL" id="CP012600">
    <property type="protein sequence ID" value="ALC81747.1"/>
    <property type="molecule type" value="Genomic_DNA"/>
</dbReference>
<keyword evidence="3" id="KW-1185">Reference proteome</keyword>
<dbReference type="Proteomes" id="UP000067625">
    <property type="component" value="Chromosome"/>
</dbReference>
<organism evidence="2 3">
    <name type="scientific">Bacillus gobiensis</name>
    <dbReference type="NCBI Taxonomy" id="1441095"/>
    <lineage>
        <taxon>Bacteria</taxon>
        <taxon>Bacillati</taxon>
        <taxon>Bacillota</taxon>
        <taxon>Bacilli</taxon>
        <taxon>Bacillales</taxon>
        <taxon>Bacillaceae</taxon>
        <taxon>Bacillus</taxon>
    </lineage>
</organism>
<dbReference type="PATRIC" id="fig|1441095.3.peg.1999"/>
<protein>
    <submittedName>
        <fullName evidence="2">Uncharacterized protein</fullName>
    </submittedName>
</protein>
<feature type="transmembrane region" description="Helical" evidence="1">
    <location>
        <begin position="134"/>
        <end position="153"/>
    </location>
</feature>
<reference evidence="2 3" key="2">
    <citation type="journal article" date="2016" name="Int. J. Syst. Evol. Microbiol.">
        <title>Bacillus gobiensis sp. nov., isolated from a soil sample.</title>
        <authorList>
            <person name="Liu B."/>
            <person name="Liu G.H."/>
            <person name="Cetin S."/>
            <person name="Schumann P."/>
            <person name="Pan Z.Z."/>
            <person name="Chen Q.Q."/>
        </authorList>
    </citation>
    <scope>NUCLEOTIDE SEQUENCE [LARGE SCALE GENOMIC DNA]</scope>
    <source>
        <strain evidence="2 3">FJAT-4402</strain>
    </source>
</reference>